<dbReference type="AlphaFoldDB" id="A0A7G9QKU0"/>
<gene>
    <name evidence="2" type="ORF">H9L23_07755</name>
</gene>
<evidence type="ECO:0000259" key="1">
    <source>
        <dbReference type="Pfam" id="PF03275"/>
    </source>
</evidence>
<dbReference type="EMBL" id="CP060723">
    <property type="protein sequence ID" value="QNN43965.1"/>
    <property type="molecule type" value="Genomic_DNA"/>
</dbReference>
<keyword evidence="3" id="KW-1185">Reference proteome</keyword>
<organism evidence="2 3">
    <name type="scientific">Pedobacter roseus</name>
    <dbReference type="NCBI Taxonomy" id="336820"/>
    <lineage>
        <taxon>Bacteria</taxon>
        <taxon>Pseudomonadati</taxon>
        <taxon>Bacteroidota</taxon>
        <taxon>Sphingobacteriia</taxon>
        <taxon>Sphingobacteriales</taxon>
        <taxon>Sphingobacteriaceae</taxon>
        <taxon>Pedobacter</taxon>
    </lineage>
</organism>
<dbReference type="Proteomes" id="UP000515806">
    <property type="component" value="Chromosome"/>
</dbReference>
<feature type="domain" description="UDP-galactopyranose mutase C-terminal" evidence="1">
    <location>
        <begin position="5"/>
        <end position="39"/>
    </location>
</feature>
<accession>A0A7G9QKU0</accession>
<dbReference type="Pfam" id="PF03275">
    <property type="entry name" value="GLF"/>
    <property type="match status" value="1"/>
</dbReference>
<evidence type="ECO:0000313" key="2">
    <source>
        <dbReference type="EMBL" id="QNN43965.1"/>
    </source>
</evidence>
<dbReference type="InterPro" id="IPR015899">
    <property type="entry name" value="UDP-GalPyranose_mutase_C"/>
</dbReference>
<evidence type="ECO:0000313" key="3">
    <source>
        <dbReference type="Proteomes" id="UP000515806"/>
    </source>
</evidence>
<sequence length="39" mass="4542">MSSQKLVKHYTFKHWGKSPSKLPVSIIKIIPVRFAFNNN</sequence>
<dbReference type="RefSeq" id="WP_187594420.1">
    <property type="nucleotide sequence ID" value="NZ_CP060723.1"/>
</dbReference>
<dbReference type="KEGG" id="proe:H9L23_07755"/>
<protein>
    <recommendedName>
        <fullName evidence="1">UDP-galactopyranose mutase C-terminal domain-containing protein</fullName>
    </recommendedName>
</protein>
<reference evidence="2 3" key="1">
    <citation type="submission" date="2020-08" db="EMBL/GenBank/DDBJ databases">
        <title>Genome sequence of Pedobacter roseus KACC 11594T.</title>
        <authorList>
            <person name="Hyun D.-W."/>
            <person name="Bae J.-W."/>
        </authorList>
    </citation>
    <scope>NUCLEOTIDE SEQUENCE [LARGE SCALE GENOMIC DNA]</scope>
    <source>
        <strain evidence="2 3">KACC 11594</strain>
    </source>
</reference>
<proteinExistence type="predicted"/>
<dbReference type="GO" id="GO:0008767">
    <property type="term" value="F:UDP-galactopyranose mutase activity"/>
    <property type="evidence" value="ECO:0007669"/>
    <property type="project" value="InterPro"/>
</dbReference>
<name>A0A7G9QKU0_9SPHI</name>